<organism evidence="1 2">
    <name type="scientific">Candidatus Marithioploca araucensis</name>
    <dbReference type="NCBI Taxonomy" id="70273"/>
    <lineage>
        <taxon>Bacteria</taxon>
        <taxon>Pseudomonadati</taxon>
        <taxon>Pseudomonadota</taxon>
        <taxon>Gammaproteobacteria</taxon>
        <taxon>Thiotrichales</taxon>
        <taxon>Thiotrichaceae</taxon>
        <taxon>Candidatus Marithioploca</taxon>
    </lineage>
</organism>
<sequence length="49" mass="5616">MGTSKEQLSIKQTIYQFDPNASVYLFGSRVDDNKRGGDIDLFLKMLVLY</sequence>
<evidence type="ECO:0000313" key="1">
    <source>
        <dbReference type="EMBL" id="MDM8561890.1"/>
    </source>
</evidence>
<reference evidence="1" key="1">
    <citation type="submission" date="2023-06" db="EMBL/GenBank/DDBJ databases">
        <title>Uncultivated large filamentous bacteria from sulfidic sediments reveal new species and different genomic features in energy metabolism and defense.</title>
        <authorList>
            <person name="Fonseca A."/>
        </authorList>
    </citation>
    <scope>NUCLEOTIDE SEQUENCE</scope>
    <source>
        <strain evidence="1">HSG4</strain>
    </source>
</reference>
<evidence type="ECO:0008006" key="3">
    <source>
        <dbReference type="Google" id="ProtNLM"/>
    </source>
</evidence>
<dbReference type="Proteomes" id="UP001171945">
    <property type="component" value="Unassembled WGS sequence"/>
</dbReference>
<dbReference type="InterPro" id="IPR043519">
    <property type="entry name" value="NT_sf"/>
</dbReference>
<dbReference type="EMBL" id="JAUCGM010000018">
    <property type="protein sequence ID" value="MDM8561890.1"/>
    <property type="molecule type" value="Genomic_DNA"/>
</dbReference>
<proteinExistence type="predicted"/>
<dbReference type="SUPFAM" id="SSF81301">
    <property type="entry name" value="Nucleotidyltransferase"/>
    <property type="match status" value="1"/>
</dbReference>
<evidence type="ECO:0000313" key="2">
    <source>
        <dbReference type="Proteomes" id="UP001171945"/>
    </source>
</evidence>
<accession>A0ABT7VQF3</accession>
<name>A0ABT7VQF3_9GAMM</name>
<comment type="caution">
    <text evidence="1">The sequence shown here is derived from an EMBL/GenBank/DDBJ whole genome shotgun (WGS) entry which is preliminary data.</text>
</comment>
<keyword evidence="2" id="KW-1185">Reference proteome</keyword>
<gene>
    <name evidence="1" type="ORF">QUF54_00885</name>
</gene>
<dbReference type="Gene3D" id="3.30.460.10">
    <property type="entry name" value="Beta Polymerase, domain 2"/>
    <property type="match status" value="1"/>
</dbReference>
<protein>
    <recommendedName>
        <fullName evidence="3">Polymerase beta nucleotidyltransferase domain-containing protein</fullName>
    </recommendedName>
</protein>